<dbReference type="EMBL" id="JAVRRD010000005">
    <property type="protein sequence ID" value="KAK5058902.1"/>
    <property type="molecule type" value="Genomic_DNA"/>
</dbReference>
<reference evidence="3 4" key="1">
    <citation type="submission" date="2023-08" db="EMBL/GenBank/DDBJ databases">
        <title>Black Yeasts Isolated from many extreme environments.</title>
        <authorList>
            <person name="Coleine C."/>
            <person name="Stajich J.E."/>
            <person name="Selbmann L."/>
        </authorList>
    </citation>
    <scope>NUCLEOTIDE SEQUENCE [LARGE SCALE GENOMIC DNA]</scope>
    <source>
        <strain evidence="3 4">CCFEE 5792</strain>
    </source>
</reference>
<dbReference type="SMART" id="SM00849">
    <property type="entry name" value="Lactamase_B"/>
    <property type="match status" value="1"/>
</dbReference>
<accession>A0AAV9NJF7</accession>
<dbReference type="GeneID" id="89979320"/>
<evidence type="ECO:0000256" key="1">
    <source>
        <dbReference type="SAM" id="SignalP"/>
    </source>
</evidence>
<keyword evidence="1" id="KW-0732">Signal</keyword>
<dbReference type="CDD" id="cd16276">
    <property type="entry name" value="metallo-hydrolase-like_MBL-fold"/>
    <property type="match status" value="1"/>
</dbReference>
<dbReference type="SUPFAM" id="SSF56281">
    <property type="entry name" value="Metallo-hydrolase/oxidoreductase"/>
    <property type="match status" value="1"/>
</dbReference>
<dbReference type="Proteomes" id="UP001358417">
    <property type="component" value="Unassembled WGS sequence"/>
</dbReference>
<dbReference type="InterPro" id="IPR001279">
    <property type="entry name" value="Metallo-B-lactamas"/>
</dbReference>
<evidence type="ECO:0000313" key="4">
    <source>
        <dbReference type="Proteomes" id="UP001358417"/>
    </source>
</evidence>
<evidence type="ECO:0000259" key="2">
    <source>
        <dbReference type="SMART" id="SM00849"/>
    </source>
</evidence>
<feature type="domain" description="Metallo-beta-lactamase" evidence="2">
    <location>
        <begin position="65"/>
        <end position="233"/>
    </location>
</feature>
<sequence>MLLSLLLVPLTLVSRVLADDTCQHPSVETYAPIPASAAGPAVSNTTGFRVESFGQGAYLLTDGLYQVLFLVANESVIVVDAPPTIGHNILKGVQSVTDLPISHFVYSHAHADHIGAASLVTGPNVTTIAHFETASELAQVNDPARPAPNVTFADHYKLEVCNQTLELAYKGPNHQPGNLFIYAPLQKVLMLVDIVYPGWVPFENLGESQNIPGYIKAHDQLLEYDFDHYLGGHLNRAGTREDVIIQRAYVTDLYNNCAEAIRLSAEPPSASNPLSAQTALAAIAEANPGNSWAMFDHYVADVTAEWCANKTQSQWLGRLAAVDVYIKSHAMVMVESLRIDFGLLGPFGVASK</sequence>
<feature type="chain" id="PRO_5043362041" description="Metallo-beta-lactamase domain-containing protein" evidence="1">
    <location>
        <begin position="19"/>
        <end position="352"/>
    </location>
</feature>
<dbReference type="Gene3D" id="3.60.15.10">
    <property type="entry name" value="Ribonuclease Z/Hydroxyacylglutathione hydrolase-like"/>
    <property type="match status" value="1"/>
</dbReference>
<organism evidence="3 4">
    <name type="scientific">Exophiala bonariae</name>
    <dbReference type="NCBI Taxonomy" id="1690606"/>
    <lineage>
        <taxon>Eukaryota</taxon>
        <taxon>Fungi</taxon>
        <taxon>Dikarya</taxon>
        <taxon>Ascomycota</taxon>
        <taxon>Pezizomycotina</taxon>
        <taxon>Eurotiomycetes</taxon>
        <taxon>Chaetothyriomycetidae</taxon>
        <taxon>Chaetothyriales</taxon>
        <taxon>Herpotrichiellaceae</taxon>
        <taxon>Exophiala</taxon>
    </lineage>
</organism>
<dbReference type="PANTHER" id="PTHR42951:SF22">
    <property type="entry name" value="METALLO BETA-LACTAMASE SUPERFAMILY LIPOPROTEIN"/>
    <property type="match status" value="1"/>
</dbReference>
<comment type="caution">
    <text evidence="3">The sequence shown here is derived from an EMBL/GenBank/DDBJ whole genome shotgun (WGS) entry which is preliminary data.</text>
</comment>
<gene>
    <name evidence="3" type="ORF">LTR84_011166</name>
</gene>
<keyword evidence="4" id="KW-1185">Reference proteome</keyword>
<proteinExistence type="predicted"/>
<name>A0AAV9NJF7_9EURO</name>
<dbReference type="RefSeq" id="XP_064709425.1">
    <property type="nucleotide sequence ID" value="XM_064854699.1"/>
</dbReference>
<dbReference type="AlphaFoldDB" id="A0AAV9NJF7"/>
<feature type="signal peptide" evidence="1">
    <location>
        <begin position="1"/>
        <end position="18"/>
    </location>
</feature>
<dbReference type="InterPro" id="IPR036866">
    <property type="entry name" value="RibonucZ/Hydroxyglut_hydro"/>
</dbReference>
<protein>
    <recommendedName>
        <fullName evidence="2">Metallo-beta-lactamase domain-containing protein</fullName>
    </recommendedName>
</protein>
<evidence type="ECO:0000313" key="3">
    <source>
        <dbReference type="EMBL" id="KAK5058902.1"/>
    </source>
</evidence>
<dbReference type="Pfam" id="PF00753">
    <property type="entry name" value="Lactamase_B"/>
    <property type="match status" value="1"/>
</dbReference>
<dbReference type="InterPro" id="IPR050855">
    <property type="entry name" value="NDM-1-like"/>
</dbReference>
<dbReference type="PANTHER" id="PTHR42951">
    <property type="entry name" value="METALLO-BETA-LACTAMASE DOMAIN-CONTAINING"/>
    <property type="match status" value="1"/>
</dbReference>